<protein>
    <submittedName>
        <fullName evidence="2">Uncharacterized protein</fullName>
    </submittedName>
</protein>
<accession>A0A9W7AEP7</accession>
<name>A0A9W7AEP7_9STRA</name>
<dbReference type="Proteomes" id="UP001165082">
    <property type="component" value="Unassembled WGS sequence"/>
</dbReference>
<proteinExistence type="predicted"/>
<organism evidence="2 3">
    <name type="scientific">Triparma retinervis</name>
    <dbReference type="NCBI Taxonomy" id="2557542"/>
    <lineage>
        <taxon>Eukaryota</taxon>
        <taxon>Sar</taxon>
        <taxon>Stramenopiles</taxon>
        <taxon>Ochrophyta</taxon>
        <taxon>Bolidophyceae</taxon>
        <taxon>Parmales</taxon>
        <taxon>Triparmaceae</taxon>
        <taxon>Triparma</taxon>
    </lineage>
</organism>
<evidence type="ECO:0000313" key="3">
    <source>
        <dbReference type="Proteomes" id="UP001165082"/>
    </source>
</evidence>
<evidence type="ECO:0000256" key="1">
    <source>
        <dbReference type="SAM" id="MobiDB-lite"/>
    </source>
</evidence>
<reference evidence="2" key="1">
    <citation type="submission" date="2022-07" db="EMBL/GenBank/DDBJ databases">
        <title>Genome analysis of Parmales, a sister group of diatoms, reveals the evolutionary specialization of diatoms from phago-mixotrophs to photoautotrophs.</title>
        <authorList>
            <person name="Ban H."/>
            <person name="Sato S."/>
            <person name="Yoshikawa S."/>
            <person name="Kazumasa Y."/>
            <person name="Nakamura Y."/>
            <person name="Ichinomiya M."/>
            <person name="Saitoh K."/>
            <person name="Sato N."/>
            <person name="Blanc-Mathieu R."/>
            <person name="Endo H."/>
            <person name="Kuwata A."/>
            <person name="Ogata H."/>
        </authorList>
    </citation>
    <scope>NUCLEOTIDE SEQUENCE</scope>
</reference>
<comment type="caution">
    <text evidence="2">The sequence shown here is derived from an EMBL/GenBank/DDBJ whole genome shotgun (WGS) entry which is preliminary data.</text>
</comment>
<evidence type="ECO:0000313" key="2">
    <source>
        <dbReference type="EMBL" id="GMH69191.1"/>
    </source>
</evidence>
<feature type="region of interest" description="Disordered" evidence="1">
    <location>
        <begin position="33"/>
        <end position="68"/>
    </location>
</feature>
<sequence length="216" mass="22465">MKSCLDSSSVPSSPFCRSSVVKALRFAARAFAECRRSSEKRGGGEGEGEGKGKGKGKGKGEGKGKGKGKGEVIEALRGEFEASKALAFFLQATTEFEAGDEVDVDDCTKAFFECRTAAVLTHRAMGIQVGNPAIGEALEVESVGRVSYEWGSCLVKRGGEGDLLLAGVAFGEAGTIWGGGNGGGRFDKHIGMAERMKKMVEGKERMGGEGKGAGVV</sequence>
<dbReference type="AlphaFoldDB" id="A0A9W7AEP7"/>
<keyword evidence="3" id="KW-1185">Reference proteome</keyword>
<dbReference type="EMBL" id="BRXZ01001356">
    <property type="protein sequence ID" value="GMH69191.1"/>
    <property type="molecule type" value="Genomic_DNA"/>
</dbReference>
<gene>
    <name evidence="2" type="ORF">TrRE_jg11648</name>
</gene>